<dbReference type="Proteomes" id="UP000240739">
    <property type="component" value="Unassembled WGS sequence"/>
</dbReference>
<protein>
    <recommendedName>
        <fullName evidence="3">N-acetyltransferase domain-containing protein</fullName>
    </recommendedName>
</protein>
<dbReference type="AlphaFoldDB" id="A0A2T4UH01"/>
<organism evidence="1 2">
    <name type="scientific">Paraconexibacter algicola</name>
    <dbReference type="NCBI Taxonomy" id="2133960"/>
    <lineage>
        <taxon>Bacteria</taxon>
        <taxon>Bacillati</taxon>
        <taxon>Actinomycetota</taxon>
        <taxon>Thermoleophilia</taxon>
        <taxon>Solirubrobacterales</taxon>
        <taxon>Paraconexibacteraceae</taxon>
        <taxon>Paraconexibacter</taxon>
    </lineage>
</organism>
<evidence type="ECO:0008006" key="3">
    <source>
        <dbReference type="Google" id="ProtNLM"/>
    </source>
</evidence>
<keyword evidence="2" id="KW-1185">Reference proteome</keyword>
<reference evidence="1 2" key="1">
    <citation type="submission" date="2018-03" db="EMBL/GenBank/DDBJ databases">
        <title>Aquarubrobacter algicola gen. nov., sp. nov., a novel actinobacterium isolated from shallow eutrophic lake during the end of cyanobacterial harmful algal blooms.</title>
        <authorList>
            <person name="Chun S.J."/>
        </authorList>
    </citation>
    <scope>NUCLEOTIDE SEQUENCE [LARGE SCALE GENOMIC DNA]</scope>
    <source>
        <strain evidence="1 2">Seoho-28</strain>
    </source>
</reference>
<accession>A0A2T4UH01</accession>
<dbReference type="OrthoDB" id="5733524at2"/>
<dbReference type="RefSeq" id="WP_107566936.1">
    <property type="nucleotide sequence ID" value="NZ_PYYB01000001.1"/>
</dbReference>
<proteinExistence type="predicted"/>
<name>A0A2T4UH01_9ACTN</name>
<gene>
    <name evidence="1" type="ORF">C7Y72_01920</name>
</gene>
<evidence type="ECO:0000313" key="1">
    <source>
        <dbReference type="EMBL" id="PTL58498.1"/>
    </source>
</evidence>
<dbReference type="EMBL" id="PYYB01000001">
    <property type="protein sequence ID" value="PTL58498.1"/>
    <property type="molecule type" value="Genomic_DNA"/>
</dbReference>
<evidence type="ECO:0000313" key="2">
    <source>
        <dbReference type="Proteomes" id="UP000240739"/>
    </source>
</evidence>
<comment type="caution">
    <text evidence="1">The sequence shown here is derived from an EMBL/GenBank/DDBJ whole genome shotgun (WGS) entry which is preliminary data.</text>
</comment>
<sequence>MRIGPWRLADGYRVEPFEGQDEIAAADVVAFWEAEGVLSAQEREERVHELLLVARAPDGTLAGVTTAYLEREPQLGATMWWVRGLVGAAHRGSAVGYWLGVRSREVLARRFAEGADTRGSGVLFQLENEELARAFPMAVWPTMGFRFYARNVAGQDLRVHWFDGALAPEPPS</sequence>